<dbReference type="OrthoDB" id="4843507at2"/>
<feature type="compositionally biased region" description="Polar residues" evidence="1">
    <location>
        <begin position="70"/>
        <end position="84"/>
    </location>
</feature>
<dbReference type="Pfam" id="PF10648">
    <property type="entry name" value="Gmad2"/>
    <property type="match status" value="1"/>
</dbReference>
<evidence type="ECO:0000313" key="4">
    <source>
        <dbReference type="EMBL" id="OIJ25460.1"/>
    </source>
</evidence>
<sequence length="157" mass="16242">MSSTRTRPAGLVIALALCGVLAAGCGDEDAVAEDPATSAQPSEQPSEQSSTPPRTAELITLAAPAEGATVSDSFEASGKANSPEANVPWEVRDANGETVLEGHATAEGWMDKLYPWTTTVDVSELDPGTYLFIARTDDPSDGEGKPAEEVGAHISVE</sequence>
<dbReference type="EMBL" id="JZDQ02000025">
    <property type="protein sequence ID" value="OIJ25460.1"/>
    <property type="molecule type" value="Genomic_DNA"/>
</dbReference>
<keyword evidence="2" id="KW-0732">Signal</keyword>
<evidence type="ECO:0000313" key="5">
    <source>
        <dbReference type="Proteomes" id="UP000033772"/>
    </source>
</evidence>
<accession>A0A1J4N1N7</accession>
<feature type="compositionally biased region" description="Low complexity" evidence="1">
    <location>
        <begin position="37"/>
        <end position="53"/>
    </location>
</feature>
<feature type="signal peptide" evidence="2">
    <location>
        <begin position="1"/>
        <end position="22"/>
    </location>
</feature>
<reference evidence="4" key="1">
    <citation type="submission" date="2016-10" db="EMBL/GenBank/DDBJ databases">
        <title>Draft Genome Sequence of Nocardioides luteus Strain BAFB, an Alkane-Degrading Bacterium Isolated from JP-7 Polluted Soil.</title>
        <authorList>
            <person name="Brown L."/>
            <person name="Ruiz O.N."/>
            <person name="Gunasekera T."/>
        </authorList>
    </citation>
    <scope>NUCLEOTIDE SEQUENCE [LARGE SCALE GENOMIC DNA]</scope>
    <source>
        <strain evidence="4">BAFB</strain>
    </source>
</reference>
<dbReference type="InterPro" id="IPR018911">
    <property type="entry name" value="Gmad2_Ig-like_dom"/>
</dbReference>
<organism evidence="4 5">
    <name type="scientific">Nocardioides luteus</name>
    <dbReference type="NCBI Taxonomy" id="1844"/>
    <lineage>
        <taxon>Bacteria</taxon>
        <taxon>Bacillati</taxon>
        <taxon>Actinomycetota</taxon>
        <taxon>Actinomycetes</taxon>
        <taxon>Propionibacteriales</taxon>
        <taxon>Nocardioidaceae</taxon>
        <taxon>Nocardioides</taxon>
    </lineage>
</organism>
<comment type="caution">
    <text evidence="4">The sequence shown here is derived from an EMBL/GenBank/DDBJ whole genome shotgun (WGS) entry which is preliminary data.</text>
</comment>
<protein>
    <recommendedName>
        <fullName evidence="3">Bacterial spore germination immunoglobulin-like domain-containing protein</fullName>
    </recommendedName>
</protein>
<feature type="chain" id="PRO_5038491270" description="Bacterial spore germination immunoglobulin-like domain-containing protein" evidence="2">
    <location>
        <begin position="23"/>
        <end position="157"/>
    </location>
</feature>
<dbReference type="RefSeq" id="WP_045549004.1">
    <property type="nucleotide sequence ID" value="NZ_JZDQ02000025.1"/>
</dbReference>
<evidence type="ECO:0000259" key="3">
    <source>
        <dbReference type="Pfam" id="PF10648"/>
    </source>
</evidence>
<name>A0A1J4N1N7_9ACTN</name>
<feature type="region of interest" description="Disordered" evidence="1">
    <location>
        <begin position="135"/>
        <end position="157"/>
    </location>
</feature>
<gene>
    <name evidence="4" type="ORF">UG56_017845</name>
</gene>
<feature type="region of interest" description="Disordered" evidence="1">
    <location>
        <begin position="30"/>
        <end position="88"/>
    </location>
</feature>
<proteinExistence type="predicted"/>
<evidence type="ECO:0000256" key="1">
    <source>
        <dbReference type="SAM" id="MobiDB-lite"/>
    </source>
</evidence>
<keyword evidence="5" id="KW-1185">Reference proteome</keyword>
<dbReference type="Proteomes" id="UP000033772">
    <property type="component" value="Unassembled WGS sequence"/>
</dbReference>
<feature type="domain" description="Bacterial spore germination immunoglobulin-like" evidence="3">
    <location>
        <begin position="59"/>
        <end position="143"/>
    </location>
</feature>
<dbReference type="AlphaFoldDB" id="A0A1J4N1N7"/>
<dbReference type="STRING" id="1844.UG56_017845"/>
<dbReference type="PROSITE" id="PS51257">
    <property type="entry name" value="PROKAR_LIPOPROTEIN"/>
    <property type="match status" value="1"/>
</dbReference>
<evidence type="ECO:0000256" key="2">
    <source>
        <dbReference type="SAM" id="SignalP"/>
    </source>
</evidence>